<reference evidence="2 3" key="1">
    <citation type="submission" date="2024-01" db="EMBL/GenBank/DDBJ databases">
        <title>Genomic insights into the taxonomy and metabolism of the cyanobacterium Pannus brasiliensis CCIBt3594.</title>
        <authorList>
            <person name="Machado M."/>
            <person name="Botero N.B."/>
            <person name="Andreote A.P.D."/>
            <person name="Feitosa A.M.T."/>
            <person name="Popin R."/>
            <person name="Sivonen K."/>
            <person name="Fiore M.F."/>
        </authorList>
    </citation>
    <scope>NUCLEOTIDE SEQUENCE [LARGE SCALE GENOMIC DNA]</scope>
    <source>
        <strain evidence="2 3">CCIBt3594</strain>
    </source>
</reference>
<proteinExistence type="predicted"/>
<dbReference type="EMBL" id="JBAFSM010000032">
    <property type="protein sequence ID" value="MEG3438653.1"/>
    <property type="molecule type" value="Genomic_DNA"/>
</dbReference>
<evidence type="ECO:0000256" key="1">
    <source>
        <dbReference type="SAM" id="Phobius"/>
    </source>
</evidence>
<dbReference type="RefSeq" id="WP_332866136.1">
    <property type="nucleotide sequence ID" value="NZ_JBAFSM010000032.1"/>
</dbReference>
<keyword evidence="1" id="KW-0472">Membrane</keyword>
<organism evidence="2 3">
    <name type="scientific">Pannus brasiliensis CCIBt3594</name>
    <dbReference type="NCBI Taxonomy" id="1427578"/>
    <lineage>
        <taxon>Bacteria</taxon>
        <taxon>Bacillati</taxon>
        <taxon>Cyanobacteriota</taxon>
        <taxon>Cyanophyceae</taxon>
        <taxon>Oscillatoriophycideae</taxon>
        <taxon>Chroococcales</taxon>
        <taxon>Microcystaceae</taxon>
        <taxon>Pannus</taxon>
    </lineage>
</organism>
<dbReference type="AlphaFoldDB" id="A0AAW9QYB5"/>
<protein>
    <submittedName>
        <fullName evidence="2">Uncharacterized protein</fullName>
    </submittedName>
</protein>
<dbReference type="Proteomes" id="UP001328733">
    <property type="component" value="Unassembled WGS sequence"/>
</dbReference>
<gene>
    <name evidence="2" type="ORF">V0288_16085</name>
</gene>
<name>A0AAW9QYB5_9CHRO</name>
<dbReference type="NCBIfam" id="NF047378">
    <property type="entry name" value="photo_II_Psb35"/>
    <property type="match status" value="1"/>
</dbReference>
<evidence type="ECO:0000313" key="2">
    <source>
        <dbReference type="EMBL" id="MEG3438653.1"/>
    </source>
</evidence>
<sequence length="68" mass="7424">MYFLVENIENAIPSGVNGPGFSLLLVFILGFIAAAGIGSIAWYNSKRPLGWEDKKRPDLVPDIDTGEE</sequence>
<accession>A0AAW9QYB5</accession>
<comment type="caution">
    <text evidence="2">The sequence shown here is derived from an EMBL/GenBank/DDBJ whole genome shotgun (WGS) entry which is preliminary data.</text>
</comment>
<keyword evidence="1" id="KW-0812">Transmembrane</keyword>
<dbReference type="InterPro" id="IPR058149">
    <property type="entry name" value="Psb35"/>
</dbReference>
<keyword evidence="1" id="KW-1133">Transmembrane helix</keyword>
<feature type="transmembrane region" description="Helical" evidence="1">
    <location>
        <begin position="20"/>
        <end position="43"/>
    </location>
</feature>
<evidence type="ECO:0000313" key="3">
    <source>
        <dbReference type="Proteomes" id="UP001328733"/>
    </source>
</evidence>
<keyword evidence="3" id="KW-1185">Reference proteome</keyword>
<dbReference type="Pfam" id="PF26623">
    <property type="entry name" value="Psb35"/>
    <property type="match status" value="1"/>
</dbReference>